<keyword evidence="3" id="KW-1185">Reference proteome</keyword>
<name>A0A225DAN3_9BACT</name>
<evidence type="ECO:0000256" key="1">
    <source>
        <dbReference type="SAM" id="MobiDB-lite"/>
    </source>
</evidence>
<dbReference type="EMBL" id="NIDE01000020">
    <property type="protein sequence ID" value="OWK34356.1"/>
    <property type="molecule type" value="Genomic_DNA"/>
</dbReference>
<comment type="caution">
    <text evidence="2">The sequence shown here is derived from an EMBL/GenBank/DDBJ whole genome shotgun (WGS) entry which is preliminary data.</text>
</comment>
<organism evidence="2 3">
    <name type="scientific">Fimbriiglobus ruber</name>
    <dbReference type="NCBI Taxonomy" id="1908690"/>
    <lineage>
        <taxon>Bacteria</taxon>
        <taxon>Pseudomonadati</taxon>
        <taxon>Planctomycetota</taxon>
        <taxon>Planctomycetia</taxon>
        <taxon>Gemmatales</taxon>
        <taxon>Gemmataceae</taxon>
        <taxon>Fimbriiglobus</taxon>
    </lineage>
</organism>
<dbReference type="AlphaFoldDB" id="A0A225DAN3"/>
<evidence type="ECO:0000313" key="3">
    <source>
        <dbReference type="Proteomes" id="UP000214646"/>
    </source>
</evidence>
<protein>
    <submittedName>
        <fullName evidence="2">Uncharacterized protein</fullName>
    </submittedName>
</protein>
<evidence type="ECO:0000313" key="2">
    <source>
        <dbReference type="EMBL" id="OWK34356.1"/>
    </source>
</evidence>
<accession>A0A225DAN3</accession>
<proteinExistence type="predicted"/>
<dbReference type="Proteomes" id="UP000214646">
    <property type="component" value="Unassembled WGS sequence"/>
</dbReference>
<feature type="region of interest" description="Disordered" evidence="1">
    <location>
        <begin position="104"/>
        <end position="126"/>
    </location>
</feature>
<gene>
    <name evidence="2" type="ORF">FRUB_10327</name>
</gene>
<reference evidence="3" key="1">
    <citation type="submission" date="2017-06" db="EMBL/GenBank/DDBJ databases">
        <title>Genome analysis of Fimbriiglobus ruber SP5, the first member of the order Planctomycetales with confirmed chitinolytic capability.</title>
        <authorList>
            <person name="Ravin N.V."/>
            <person name="Rakitin A.L."/>
            <person name="Ivanova A.A."/>
            <person name="Beletsky A.V."/>
            <person name="Kulichevskaya I.S."/>
            <person name="Mardanov A.V."/>
            <person name="Dedysh S.N."/>
        </authorList>
    </citation>
    <scope>NUCLEOTIDE SEQUENCE [LARGE SCALE GENOMIC DNA]</scope>
    <source>
        <strain evidence="3">SP5</strain>
    </source>
</reference>
<sequence>MTGLCVGAGLAPHNHRVQVPPRNLQRPVRRAHTAQHHLPERAFLVGITSLTAFFASPPAQVVGRERHWTARPQHHFYLPPPLQPEERWDQCVGLGLAADGDAVGHATASQNNHGNDPPTTCGPASTSSFPLAAASVPHRDTRGFHSAPPIVLHVLGDRAEVLAADADLPVADGPVNAVLHGRPSPSCSPCVTPQPPPRVERKKCHSASVVVRSVRGVEVVLVVRALFPHHDQSSPDRPPRCPVYLNLMLALAARHTDSIHGPGLTIPLSFAFQVALLDLALHSHALTPSLALSSLSLADRLER</sequence>
<feature type="compositionally biased region" description="Polar residues" evidence="1">
    <location>
        <begin position="107"/>
        <end position="126"/>
    </location>
</feature>